<sequence>MHIITTILGQLGHYKPKDNINVIDNEVNSAREIVGIFVNRFKNKKMDDIEIVNNTGQLIINTQRSGFAPMNDPSKKLSDFYESINKFELKGGIFNPVFVKI</sequence>
<name>A0ACB1AQY6_MELEN</name>
<evidence type="ECO:0000313" key="1">
    <source>
        <dbReference type="EMBL" id="CAK5096821.1"/>
    </source>
</evidence>
<comment type="caution">
    <text evidence="1">The sequence shown here is derived from an EMBL/GenBank/DDBJ whole genome shotgun (WGS) entry which is preliminary data.</text>
</comment>
<organism evidence="1 2">
    <name type="scientific">Meloidogyne enterolobii</name>
    <name type="common">Root-knot nematode worm</name>
    <name type="synonym">Meloidogyne mayaguensis</name>
    <dbReference type="NCBI Taxonomy" id="390850"/>
    <lineage>
        <taxon>Eukaryota</taxon>
        <taxon>Metazoa</taxon>
        <taxon>Ecdysozoa</taxon>
        <taxon>Nematoda</taxon>
        <taxon>Chromadorea</taxon>
        <taxon>Rhabditida</taxon>
        <taxon>Tylenchina</taxon>
        <taxon>Tylenchomorpha</taxon>
        <taxon>Tylenchoidea</taxon>
        <taxon>Meloidogynidae</taxon>
        <taxon>Meloidogyninae</taxon>
        <taxon>Meloidogyne</taxon>
    </lineage>
</organism>
<proteinExistence type="predicted"/>
<accession>A0ACB1AQY6</accession>
<protein>
    <submittedName>
        <fullName evidence="1">Uncharacterized protein</fullName>
    </submittedName>
</protein>
<evidence type="ECO:0000313" key="2">
    <source>
        <dbReference type="Proteomes" id="UP001497535"/>
    </source>
</evidence>
<dbReference type="Proteomes" id="UP001497535">
    <property type="component" value="Unassembled WGS sequence"/>
</dbReference>
<dbReference type="EMBL" id="CAVMJV010000100">
    <property type="protein sequence ID" value="CAK5096821.1"/>
    <property type="molecule type" value="Genomic_DNA"/>
</dbReference>
<gene>
    <name evidence="1" type="ORF">MENTE1834_LOCUS41217</name>
</gene>
<reference evidence="1" key="1">
    <citation type="submission" date="2023-11" db="EMBL/GenBank/DDBJ databases">
        <authorList>
            <person name="Poullet M."/>
        </authorList>
    </citation>
    <scope>NUCLEOTIDE SEQUENCE</scope>
    <source>
        <strain evidence="1">E1834</strain>
    </source>
</reference>
<keyword evidence="2" id="KW-1185">Reference proteome</keyword>